<gene>
    <name evidence="3" type="ORF">HUG12_02090</name>
</gene>
<feature type="region of interest" description="Disordered" evidence="1">
    <location>
        <begin position="1"/>
        <end position="30"/>
    </location>
</feature>
<feature type="region of interest" description="Disordered" evidence="1">
    <location>
        <begin position="55"/>
        <end position="80"/>
    </location>
</feature>
<dbReference type="EMBL" id="CP058579">
    <property type="protein sequence ID" value="QLG60598.1"/>
    <property type="molecule type" value="Genomic_DNA"/>
</dbReference>
<dbReference type="Proteomes" id="UP000509626">
    <property type="component" value="Chromosome"/>
</dbReference>
<organism evidence="3 4">
    <name type="scientific">Halorarum salinum</name>
    <dbReference type="NCBI Taxonomy" id="2743089"/>
    <lineage>
        <taxon>Archaea</taxon>
        <taxon>Methanobacteriati</taxon>
        <taxon>Methanobacteriota</taxon>
        <taxon>Stenosarchaea group</taxon>
        <taxon>Halobacteria</taxon>
        <taxon>Halobacteriales</taxon>
        <taxon>Haloferacaceae</taxon>
        <taxon>Halorarum</taxon>
    </lineage>
</organism>
<evidence type="ECO:0000259" key="2">
    <source>
        <dbReference type="Pfam" id="PF26226"/>
    </source>
</evidence>
<keyword evidence="4" id="KW-1185">Reference proteome</keyword>
<dbReference type="GeneID" id="56036211"/>
<feature type="compositionally biased region" description="Low complexity" evidence="1">
    <location>
        <begin position="55"/>
        <end position="69"/>
    </location>
</feature>
<proteinExistence type="predicted"/>
<evidence type="ECO:0000313" key="4">
    <source>
        <dbReference type="Proteomes" id="UP000509626"/>
    </source>
</evidence>
<feature type="compositionally biased region" description="Low complexity" evidence="1">
    <location>
        <begin position="1"/>
        <end position="22"/>
    </location>
</feature>
<dbReference type="OrthoDB" id="210068at2157"/>
<evidence type="ECO:0000313" key="3">
    <source>
        <dbReference type="EMBL" id="QLG60598.1"/>
    </source>
</evidence>
<reference evidence="3 4" key="1">
    <citation type="submission" date="2020-06" db="EMBL/GenBank/DDBJ databases">
        <title>NJ-3-1, isolated from saline soil.</title>
        <authorList>
            <person name="Cui H.L."/>
            <person name="Shi X."/>
        </authorList>
    </citation>
    <scope>NUCLEOTIDE SEQUENCE [LARGE SCALE GENOMIC DNA]</scope>
    <source>
        <strain evidence="3 4">NJ-3-1</strain>
    </source>
</reference>
<accession>A0A7D5Q8Z0</accession>
<name>A0A7D5Q8Z0_9EURY</name>
<dbReference type="KEGG" id="halu:HUG12_02090"/>
<protein>
    <recommendedName>
        <fullName evidence="2">DUF8052 domain-containing protein</fullName>
    </recommendedName>
</protein>
<dbReference type="RefSeq" id="WP_179267184.1">
    <property type="nucleotide sequence ID" value="NZ_CP058579.1"/>
</dbReference>
<sequence length="239" mass="26047">MTWDDPPSAGDVADADGAGPDADPAPEWDDEYLDRVGDALKFNYDLERDRAVEVGASGSAESAAGGSSEDGTADPAGSAGGLTRERFDLYGLLRIDGRKQFLHPSISFANSRVREHLFARRAERVTPADLERLVDLGHDLADEWVEADETHQGTEFTFVVVAPRVTDEVREFVEGFKDRTLLKFGYYGHYEIHLAVVAPDVEDAAASPGADVAKAFAFWAEPERESPGVLGRLLGPLRR</sequence>
<dbReference type="InterPro" id="IPR058365">
    <property type="entry name" value="DUF8052"/>
</dbReference>
<dbReference type="AlphaFoldDB" id="A0A7D5Q8Z0"/>
<feature type="domain" description="DUF8052" evidence="2">
    <location>
        <begin position="84"/>
        <end position="217"/>
    </location>
</feature>
<dbReference type="Pfam" id="PF26226">
    <property type="entry name" value="DUF8052"/>
    <property type="match status" value="1"/>
</dbReference>
<evidence type="ECO:0000256" key="1">
    <source>
        <dbReference type="SAM" id="MobiDB-lite"/>
    </source>
</evidence>